<dbReference type="CDD" id="cd24152">
    <property type="entry name" value="ASKHA_NBD_ROK-like"/>
    <property type="match status" value="1"/>
</dbReference>
<evidence type="ECO:0000313" key="3">
    <source>
        <dbReference type="Proteomes" id="UP000193435"/>
    </source>
</evidence>
<name>A0A1X7N7A3_9LACT</name>
<proteinExistence type="inferred from homology"/>
<dbReference type="STRING" id="1073423.SAMN04488700_1411"/>
<dbReference type="InterPro" id="IPR043129">
    <property type="entry name" value="ATPase_NBD"/>
</dbReference>
<accession>A0A1X7N7A3</accession>
<dbReference type="Proteomes" id="UP000193435">
    <property type="component" value="Unassembled WGS sequence"/>
</dbReference>
<dbReference type="Gene3D" id="3.30.420.40">
    <property type="match status" value="2"/>
</dbReference>
<dbReference type="PANTHER" id="PTHR18964">
    <property type="entry name" value="ROK (REPRESSOR, ORF, KINASE) FAMILY"/>
    <property type="match status" value="1"/>
</dbReference>
<dbReference type="EMBL" id="FXBJ01000002">
    <property type="protein sequence ID" value="SMH32500.1"/>
    <property type="molecule type" value="Genomic_DNA"/>
</dbReference>
<evidence type="ECO:0000313" key="2">
    <source>
        <dbReference type="EMBL" id="SMH32500.1"/>
    </source>
</evidence>
<dbReference type="SUPFAM" id="SSF53067">
    <property type="entry name" value="Actin-like ATPase domain"/>
    <property type="match status" value="1"/>
</dbReference>
<sequence>MVYYLGVDIGGIQIKYGLIDDNGEIETIHKKETPMDSLDKFVEVMGEIYDKYAEKIEGIAISMPGIIHSRTGFAVHGGSLKYIKNMNMVSLLEERCPTIIHVENDGKAAALGELWKGNFRGVENGIILALGTGIGGGIISNGKLLKGNHYSAGELSFIKTNSDKSFDEDYMFGFQTGLKKLFKSISIRCAIPLEKIDGYLVFRYANEGNKDVLACLNEYCRTLAIQIFNLQVILDPEKIVISGGISKQPLLLELIKKNVAEIFKEKNTELFYAPLIERSYHGNKATIIGALYNYKKNEELLFLKKSK</sequence>
<protein>
    <submittedName>
        <fullName evidence="2">Sugar kinase of the NBD/HSP70 family, may contain an N-terminal HTH domain</fullName>
    </submittedName>
</protein>
<reference evidence="2 3" key="1">
    <citation type="submission" date="2017-04" db="EMBL/GenBank/DDBJ databases">
        <authorList>
            <person name="Afonso C.L."/>
            <person name="Miller P.J."/>
            <person name="Scott M.A."/>
            <person name="Spackman E."/>
            <person name="Goraichik I."/>
            <person name="Dimitrov K.M."/>
            <person name="Suarez D.L."/>
            <person name="Swayne D.E."/>
        </authorList>
    </citation>
    <scope>NUCLEOTIDE SEQUENCE [LARGE SCALE GENOMIC DNA]</scope>
    <source>
        <strain evidence="2 3">LMG26642</strain>
    </source>
</reference>
<organism evidence="2 3">
    <name type="scientific">Carnobacterium iners</name>
    <dbReference type="NCBI Taxonomy" id="1073423"/>
    <lineage>
        <taxon>Bacteria</taxon>
        <taxon>Bacillati</taxon>
        <taxon>Bacillota</taxon>
        <taxon>Bacilli</taxon>
        <taxon>Lactobacillales</taxon>
        <taxon>Carnobacteriaceae</taxon>
        <taxon>Carnobacterium</taxon>
    </lineage>
</organism>
<dbReference type="PANTHER" id="PTHR18964:SF170">
    <property type="entry name" value="SUGAR KINASE"/>
    <property type="match status" value="1"/>
</dbReference>
<comment type="similarity">
    <text evidence="1">Belongs to the ROK (NagC/XylR) family.</text>
</comment>
<keyword evidence="3" id="KW-1185">Reference proteome</keyword>
<gene>
    <name evidence="2" type="ORF">SAMN04488700_1411</name>
</gene>
<dbReference type="InterPro" id="IPR000600">
    <property type="entry name" value="ROK"/>
</dbReference>
<keyword evidence="2" id="KW-0418">Kinase</keyword>
<dbReference type="Pfam" id="PF00480">
    <property type="entry name" value="ROK"/>
    <property type="match status" value="1"/>
</dbReference>
<evidence type="ECO:0000256" key="1">
    <source>
        <dbReference type="ARBA" id="ARBA00006479"/>
    </source>
</evidence>
<keyword evidence="2" id="KW-0808">Transferase</keyword>
<dbReference type="OrthoDB" id="9795247at2"/>
<dbReference type="GO" id="GO:0016301">
    <property type="term" value="F:kinase activity"/>
    <property type="evidence" value="ECO:0007669"/>
    <property type="project" value="UniProtKB-KW"/>
</dbReference>
<dbReference type="AlphaFoldDB" id="A0A1X7N7A3"/>
<dbReference type="RefSeq" id="WP_085559571.1">
    <property type="nucleotide sequence ID" value="NZ_FOAH01000004.1"/>
</dbReference>